<comment type="caution">
    <text evidence="1">The sequence shown here is derived from an EMBL/GenBank/DDBJ whole genome shotgun (WGS) entry which is preliminary data.</text>
</comment>
<evidence type="ECO:0008006" key="3">
    <source>
        <dbReference type="Google" id="ProtNLM"/>
    </source>
</evidence>
<reference evidence="2" key="1">
    <citation type="journal article" date="2019" name="Int. J. Syst. Evol. Microbiol.">
        <title>The Global Catalogue of Microorganisms (GCM) 10K type strain sequencing project: providing services to taxonomists for standard genome sequencing and annotation.</title>
        <authorList>
            <consortium name="The Broad Institute Genomics Platform"/>
            <consortium name="The Broad Institute Genome Sequencing Center for Infectious Disease"/>
            <person name="Wu L."/>
            <person name="Ma J."/>
        </authorList>
    </citation>
    <scope>NUCLEOTIDE SEQUENCE [LARGE SCALE GENOMIC DNA]</scope>
    <source>
        <strain evidence="2">KCTC 42248</strain>
    </source>
</reference>
<dbReference type="EMBL" id="JBHUMA010000006">
    <property type="protein sequence ID" value="MFD2598872.1"/>
    <property type="molecule type" value="Genomic_DNA"/>
</dbReference>
<proteinExistence type="predicted"/>
<accession>A0ABW5NIL8</accession>
<gene>
    <name evidence="1" type="ORF">ACFSQ3_07890</name>
</gene>
<evidence type="ECO:0000313" key="2">
    <source>
        <dbReference type="Proteomes" id="UP001597393"/>
    </source>
</evidence>
<evidence type="ECO:0000313" key="1">
    <source>
        <dbReference type="EMBL" id="MFD2598872.1"/>
    </source>
</evidence>
<sequence length="200" mass="22462">MRLKAILTGDIVGSREVDSVVWGKALRRVLEQYATRFDIYRGDSFQAELPVASAVECCMVLMAELLAAGNIGVRVGVGVGTVDRMEKHVQESTGEAFIRSGKAFDQLKKELFRMETPWSDVNEQVNLIFGLCVELMGRWTPNMAESFLAAWRNPSMSQKQLAELLNRKHQSQISTELSKAGYAKIIESIHYCTRQLQSKC</sequence>
<dbReference type="RefSeq" id="WP_380869003.1">
    <property type="nucleotide sequence ID" value="NZ_JBHUMA010000006.1"/>
</dbReference>
<dbReference type="Proteomes" id="UP001597393">
    <property type="component" value="Unassembled WGS sequence"/>
</dbReference>
<organism evidence="1 2">
    <name type="scientific">Sphingobacterium corticis</name>
    <dbReference type="NCBI Taxonomy" id="1812823"/>
    <lineage>
        <taxon>Bacteria</taxon>
        <taxon>Pseudomonadati</taxon>
        <taxon>Bacteroidota</taxon>
        <taxon>Sphingobacteriia</taxon>
        <taxon>Sphingobacteriales</taxon>
        <taxon>Sphingobacteriaceae</taxon>
        <taxon>Sphingobacterium</taxon>
    </lineage>
</organism>
<keyword evidence="2" id="KW-1185">Reference proteome</keyword>
<protein>
    <recommendedName>
        <fullName evidence="3">SatD family (SatD)</fullName>
    </recommendedName>
</protein>
<name>A0ABW5NIL8_9SPHI</name>